<evidence type="ECO:0000313" key="4">
    <source>
        <dbReference type="Proteomes" id="UP001153365"/>
    </source>
</evidence>
<feature type="signal peptide" evidence="2">
    <location>
        <begin position="1"/>
        <end position="24"/>
    </location>
</feature>
<accession>A0AAV0AS83</accession>
<keyword evidence="2" id="KW-0732">Signal</keyword>
<dbReference type="AlphaFoldDB" id="A0AAV0AS83"/>
<gene>
    <name evidence="3" type="ORF">PPACK8108_LOCUS6195</name>
</gene>
<dbReference type="Proteomes" id="UP001153365">
    <property type="component" value="Unassembled WGS sequence"/>
</dbReference>
<evidence type="ECO:0000256" key="2">
    <source>
        <dbReference type="SAM" id="SignalP"/>
    </source>
</evidence>
<protein>
    <submittedName>
        <fullName evidence="3">Expressed protein</fullName>
    </submittedName>
</protein>
<dbReference type="EMBL" id="CALTRL010001186">
    <property type="protein sequence ID" value="CAH7671423.1"/>
    <property type="molecule type" value="Genomic_DNA"/>
</dbReference>
<reference evidence="3" key="1">
    <citation type="submission" date="2022-06" db="EMBL/GenBank/DDBJ databases">
        <authorList>
            <consortium name="SYNGENTA / RWTH Aachen University"/>
        </authorList>
    </citation>
    <scope>NUCLEOTIDE SEQUENCE</scope>
</reference>
<comment type="caution">
    <text evidence="3">The sequence shown here is derived from an EMBL/GenBank/DDBJ whole genome shotgun (WGS) entry which is preliminary data.</text>
</comment>
<sequence>MRTFNLLGAIFRLSILVLLEISKRNTINGMHLPKDGNMGHALLQSAAKNPIPNFQNPSINLILDTVRNNELAGAEQASKDFFANIDKGEYSQRQNLNLKHKEFTLNIETENTAKIHKKKGSSKSESTVRQKLQIGPPTDSRLDMITATKFLEDKPESKEEKLKMLKYIVKNKEDFGNEGSDKYSKKLLEKSYNQYKEIEEQKNKQLRLEYDPTLSSKQMNSEKKGTSSFSDEAPKKTTRKAVISELDENGNEIIEPTNEERKPEIVDQEIPSNRPHNEAARHASLSQYSYSAPIDEKNYNDETEMSINLAEFKAILRQRFNHSQRDLNQFTEWLIRNFGKIDGKPVITNDMQETKDFWFFQYIVWVKENKESQYKTFIASGFKGLGEKEQKEKLAFDFAKKIDHLEPDEYATIFGASKTGAYFFKNYVLDNFKTASTKWNKETIRPLYDDWMKQSKTTKYGLYRFWEFVKDSWGSLITKIENATSRIKVIFKKAKN</sequence>
<organism evidence="3 4">
    <name type="scientific">Phakopsora pachyrhizi</name>
    <name type="common">Asian soybean rust disease fungus</name>
    <dbReference type="NCBI Taxonomy" id="170000"/>
    <lineage>
        <taxon>Eukaryota</taxon>
        <taxon>Fungi</taxon>
        <taxon>Dikarya</taxon>
        <taxon>Basidiomycota</taxon>
        <taxon>Pucciniomycotina</taxon>
        <taxon>Pucciniomycetes</taxon>
        <taxon>Pucciniales</taxon>
        <taxon>Phakopsoraceae</taxon>
        <taxon>Phakopsora</taxon>
    </lineage>
</organism>
<feature type="region of interest" description="Disordered" evidence="1">
    <location>
        <begin position="203"/>
        <end position="285"/>
    </location>
</feature>
<evidence type="ECO:0000313" key="3">
    <source>
        <dbReference type="EMBL" id="CAH7671423.1"/>
    </source>
</evidence>
<evidence type="ECO:0000256" key="1">
    <source>
        <dbReference type="SAM" id="MobiDB-lite"/>
    </source>
</evidence>
<name>A0AAV0AS83_PHAPC</name>
<keyword evidence="4" id="KW-1185">Reference proteome</keyword>
<feature type="region of interest" description="Disordered" evidence="1">
    <location>
        <begin position="116"/>
        <end position="139"/>
    </location>
</feature>
<proteinExistence type="predicted"/>
<feature type="chain" id="PRO_5043370290" evidence="2">
    <location>
        <begin position="25"/>
        <end position="496"/>
    </location>
</feature>